<dbReference type="Proteomes" id="UP001500851">
    <property type="component" value="Unassembled WGS sequence"/>
</dbReference>
<feature type="transmembrane region" description="Helical" evidence="1">
    <location>
        <begin position="44"/>
        <end position="69"/>
    </location>
</feature>
<keyword evidence="2" id="KW-0732">Signal</keyword>
<organism evidence="3 4">
    <name type="scientific">Leucobacter iarius</name>
    <dbReference type="NCBI Taxonomy" id="333963"/>
    <lineage>
        <taxon>Bacteria</taxon>
        <taxon>Bacillati</taxon>
        <taxon>Actinomycetota</taxon>
        <taxon>Actinomycetes</taxon>
        <taxon>Micrococcales</taxon>
        <taxon>Microbacteriaceae</taxon>
        <taxon>Leucobacter</taxon>
    </lineage>
</organism>
<sequence length="74" mass="7862">MKIRTRIAAAVTTALMSVFVAVPAFAHGDEAHDNFSHAGEPLQVVPILIVGVVLLAVVLITSTLVGNLFEKPKR</sequence>
<keyword evidence="4" id="KW-1185">Reference proteome</keyword>
<comment type="caution">
    <text evidence="3">The sequence shown here is derived from an EMBL/GenBank/DDBJ whole genome shotgun (WGS) entry which is preliminary data.</text>
</comment>
<keyword evidence="1" id="KW-0812">Transmembrane</keyword>
<name>A0ABN2LEM9_9MICO</name>
<dbReference type="RefSeq" id="WP_046454031.1">
    <property type="nucleotide sequence ID" value="NZ_BAAAOB010000001.1"/>
</dbReference>
<protein>
    <recommendedName>
        <fullName evidence="5">Secreted protein</fullName>
    </recommendedName>
</protein>
<dbReference type="EMBL" id="BAAAOB010000001">
    <property type="protein sequence ID" value="GAA1786098.1"/>
    <property type="molecule type" value="Genomic_DNA"/>
</dbReference>
<keyword evidence="1" id="KW-0472">Membrane</keyword>
<keyword evidence="1" id="KW-1133">Transmembrane helix</keyword>
<evidence type="ECO:0000256" key="2">
    <source>
        <dbReference type="SAM" id="SignalP"/>
    </source>
</evidence>
<gene>
    <name evidence="3" type="ORF">GCM10009768_13720</name>
</gene>
<feature type="chain" id="PRO_5045587103" description="Secreted protein" evidence="2">
    <location>
        <begin position="27"/>
        <end position="74"/>
    </location>
</feature>
<reference evidence="4" key="1">
    <citation type="journal article" date="2019" name="Int. J. Syst. Evol. Microbiol.">
        <title>The Global Catalogue of Microorganisms (GCM) 10K type strain sequencing project: providing services to taxonomists for standard genome sequencing and annotation.</title>
        <authorList>
            <consortium name="The Broad Institute Genomics Platform"/>
            <consortium name="The Broad Institute Genome Sequencing Center for Infectious Disease"/>
            <person name="Wu L."/>
            <person name="Ma J."/>
        </authorList>
    </citation>
    <scope>NUCLEOTIDE SEQUENCE [LARGE SCALE GENOMIC DNA]</scope>
    <source>
        <strain evidence="4">JCM 14736</strain>
    </source>
</reference>
<evidence type="ECO:0008006" key="5">
    <source>
        <dbReference type="Google" id="ProtNLM"/>
    </source>
</evidence>
<accession>A0ABN2LEM9</accession>
<evidence type="ECO:0000256" key="1">
    <source>
        <dbReference type="SAM" id="Phobius"/>
    </source>
</evidence>
<evidence type="ECO:0000313" key="4">
    <source>
        <dbReference type="Proteomes" id="UP001500851"/>
    </source>
</evidence>
<feature type="signal peptide" evidence="2">
    <location>
        <begin position="1"/>
        <end position="26"/>
    </location>
</feature>
<proteinExistence type="predicted"/>
<evidence type="ECO:0000313" key="3">
    <source>
        <dbReference type="EMBL" id="GAA1786098.1"/>
    </source>
</evidence>